<gene>
    <name evidence="2" type="ORF">GCM10010346_64890</name>
</gene>
<evidence type="ECO:0000256" key="1">
    <source>
        <dbReference type="SAM" id="MobiDB-lite"/>
    </source>
</evidence>
<protein>
    <submittedName>
        <fullName evidence="2">Uncharacterized protein</fullName>
    </submittedName>
</protein>
<name>A0ABQ3EF59_9ACTN</name>
<sequence length="513" mass="56178">MTSPPATANTTHVHPPHLAGAAPGTVIGVVERLNSSAEIQDVFPLIAGTPHAVSLPRGERNLLRGWSPYVRLQPTVITGGSTPATSLAPPARHSMLATRAPGSSSGWICLWQLADGQWSPRSLASDSPTPWDRDTRRRGPSAPHVTPDIVWALQTGGANRAPACTILPSRTEMTVKPLSAALKGPLEVRPVADSGYTLLEALRTGRMHAALAIETVWQQAPLASRAKPSLFDVAVGYARCRRGEVEGAQQWLESVAADRTTGEGMSDLLAVGVWLAHRTQRRFDSSSVIEQLAESHTLPMAAEGLRILADTMRLLAQDRRGERPTSWRWLEHCLNSSAHTALTTYTAQSPDQPTRAPARRRPPPHEESLHFKLAPAGDGARIDWQPAYALQQRMAAAQALRGPDEPGTHRSSTAFTLIIRHREPEWLWQFARQLMTRTDIRPILFRDTHTLELRLTARDIEYVGQELNAVRDHVDEGRMTLSIPGAEYEIHGSLAGQLEEQLPGMRLGHGDDA</sequence>
<organism evidence="2 3">
    <name type="scientific">Streptomyces chryseus</name>
    <dbReference type="NCBI Taxonomy" id="68186"/>
    <lineage>
        <taxon>Bacteria</taxon>
        <taxon>Bacillati</taxon>
        <taxon>Actinomycetota</taxon>
        <taxon>Actinomycetes</taxon>
        <taxon>Kitasatosporales</taxon>
        <taxon>Streptomycetaceae</taxon>
        <taxon>Streptomyces</taxon>
    </lineage>
</organism>
<comment type="caution">
    <text evidence="2">The sequence shown here is derived from an EMBL/GenBank/DDBJ whole genome shotgun (WGS) entry which is preliminary data.</text>
</comment>
<feature type="region of interest" description="Disordered" evidence="1">
    <location>
        <begin position="345"/>
        <end position="368"/>
    </location>
</feature>
<proteinExistence type="predicted"/>
<keyword evidence="3" id="KW-1185">Reference proteome</keyword>
<dbReference type="EMBL" id="BMVO01000046">
    <property type="protein sequence ID" value="GHB32667.1"/>
    <property type="molecule type" value="Genomic_DNA"/>
</dbReference>
<accession>A0ABQ3EF59</accession>
<feature type="compositionally biased region" description="Polar residues" evidence="1">
    <location>
        <begin position="119"/>
        <end position="128"/>
    </location>
</feature>
<feature type="region of interest" description="Disordered" evidence="1">
    <location>
        <begin position="119"/>
        <end position="144"/>
    </location>
</feature>
<dbReference type="RefSeq" id="WP_138894686.1">
    <property type="nucleotide sequence ID" value="NZ_BMVO01000046.1"/>
</dbReference>
<evidence type="ECO:0000313" key="3">
    <source>
        <dbReference type="Proteomes" id="UP000599437"/>
    </source>
</evidence>
<dbReference type="Proteomes" id="UP000599437">
    <property type="component" value="Unassembled WGS sequence"/>
</dbReference>
<reference evidence="3" key="1">
    <citation type="journal article" date="2019" name="Int. J. Syst. Evol. Microbiol.">
        <title>The Global Catalogue of Microorganisms (GCM) 10K type strain sequencing project: providing services to taxonomists for standard genome sequencing and annotation.</title>
        <authorList>
            <consortium name="The Broad Institute Genomics Platform"/>
            <consortium name="The Broad Institute Genome Sequencing Center for Infectious Disease"/>
            <person name="Wu L."/>
            <person name="Ma J."/>
        </authorList>
    </citation>
    <scope>NUCLEOTIDE SEQUENCE [LARGE SCALE GENOMIC DNA]</scope>
    <source>
        <strain evidence="3">JCM 4737</strain>
    </source>
</reference>
<evidence type="ECO:0000313" key="2">
    <source>
        <dbReference type="EMBL" id="GHB32667.1"/>
    </source>
</evidence>